<dbReference type="AlphaFoldDB" id="A0A1J0R6B1"/>
<keyword evidence="8" id="KW-0449">Lipoprotein</keyword>
<keyword evidence="3" id="KW-1003">Cell membrane</keyword>
<feature type="region of interest" description="Disordered" evidence="9">
    <location>
        <begin position="443"/>
        <end position="473"/>
    </location>
</feature>
<comment type="subcellular location">
    <subcellularLocation>
        <location evidence="2">Cell membrane</location>
        <topology evidence="2">Lipid-anchor</topology>
        <topology evidence="2">GPI-anchor</topology>
    </subcellularLocation>
</comment>
<evidence type="ECO:0000313" key="12">
    <source>
        <dbReference type="EMBL" id="APD73392.1"/>
    </source>
</evidence>
<evidence type="ECO:0000256" key="5">
    <source>
        <dbReference type="ARBA" id="ARBA00022729"/>
    </source>
</evidence>
<dbReference type="GO" id="GO:0005886">
    <property type="term" value="C:plasma membrane"/>
    <property type="evidence" value="ECO:0007669"/>
    <property type="project" value="UniProtKB-SubCell"/>
</dbReference>
<dbReference type="GO" id="GO:0098552">
    <property type="term" value="C:side of membrane"/>
    <property type="evidence" value="ECO:0007669"/>
    <property type="project" value="UniProtKB-KW"/>
</dbReference>
<evidence type="ECO:0000256" key="7">
    <source>
        <dbReference type="ARBA" id="ARBA00023180"/>
    </source>
</evidence>
<feature type="compositionally biased region" description="Low complexity" evidence="9">
    <location>
        <begin position="452"/>
        <end position="467"/>
    </location>
</feature>
<dbReference type="SUPFAM" id="SSF118251">
    <property type="entry name" value="Variant surface glycoprotein MITAT 1.2, VSG 221, C-terminal domain"/>
    <property type="match status" value="1"/>
</dbReference>
<dbReference type="Gene3D" id="4.10.110.20">
    <property type="entry name" value="Variant surface glycoprotein MITAT 1.2, VSG 221, C-terminal domain"/>
    <property type="match status" value="1"/>
</dbReference>
<feature type="compositionally biased region" description="Basic and acidic residues" evidence="9">
    <location>
        <begin position="398"/>
        <end position="410"/>
    </location>
</feature>
<evidence type="ECO:0000256" key="9">
    <source>
        <dbReference type="SAM" id="MobiDB-lite"/>
    </source>
</evidence>
<feature type="signal peptide" evidence="10">
    <location>
        <begin position="1"/>
        <end position="20"/>
    </location>
</feature>
<evidence type="ECO:0000256" key="10">
    <source>
        <dbReference type="SAM" id="SignalP"/>
    </source>
</evidence>
<dbReference type="InterPro" id="IPR027446">
    <property type="entry name" value="VSG_C_dom_sf"/>
</dbReference>
<feature type="chain" id="PRO_5012633634" evidence="10">
    <location>
        <begin position="21"/>
        <end position="473"/>
    </location>
</feature>
<accession>A0A1J0R6B1</accession>
<evidence type="ECO:0000256" key="8">
    <source>
        <dbReference type="ARBA" id="ARBA00023288"/>
    </source>
</evidence>
<evidence type="ECO:0000256" key="2">
    <source>
        <dbReference type="ARBA" id="ARBA00004609"/>
    </source>
</evidence>
<proteinExistence type="predicted"/>
<keyword evidence="5 10" id="KW-0732">Signal</keyword>
<dbReference type="EMBL" id="KX699436">
    <property type="protein sequence ID" value="APD73392.1"/>
    <property type="molecule type" value="Genomic_DNA"/>
</dbReference>
<dbReference type="Pfam" id="PF13206">
    <property type="entry name" value="VSG_B"/>
    <property type="match status" value="1"/>
</dbReference>
<keyword evidence="6" id="KW-0472">Membrane</keyword>
<sequence length="473" mass="50950">MLKSTLLAFLTAVNIRDAMAVANGDNKDIFPPCCALLQLADGDPIVQPALEELPEPPTALYHLNMTLADKTWRQYFIEKSAAEAIKPKQEKPSSLPQEWQTMWSHWAAEAVFVENKDAGGQTGGEAILKAYGLNGLTRTQLRNARKRIAALADSAFEIYQISKKTGTKTPKADRDIVAELRKALYDSNEPSKSEENLDRLFGSTGGTYTEMCAGAGNHAGTTIAATIMCICGLKSDKSAAAPCYAGGTTDIVWGARNSPAGTTWTTIRGICPKISKPVISEAALRNLIHSTQAKIHAKANDLYFGPIGETNCNGSDGGSCVKFTGLATGGTADYTKVKWMRTLNDIADNINSRTTYNQQTKKTKDSLNQLIREAETVARREKLDPELQAMPAAAEQQKTPEKPTAEDCNAHKTNTTCLSPCTWHESESDKDKKCKLDPVKVEQQVAQKAGAEEGTAGRAAASTGCATNGTKAE</sequence>
<dbReference type="InterPro" id="IPR025932">
    <property type="entry name" value="Trypano_VSG_B_N_dom"/>
</dbReference>
<evidence type="ECO:0000259" key="11">
    <source>
        <dbReference type="Pfam" id="PF13206"/>
    </source>
</evidence>
<feature type="region of interest" description="Disordered" evidence="9">
    <location>
        <begin position="390"/>
        <end position="410"/>
    </location>
</feature>
<evidence type="ECO:0000256" key="6">
    <source>
        <dbReference type="ARBA" id="ARBA00023136"/>
    </source>
</evidence>
<keyword evidence="4" id="KW-0336">GPI-anchor</keyword>
<comment type="function">
    <text evidence="1">VSG forms a coat on the surface of the parasite. The trypanosome evades the immune response of the host by expressing a series of antigenically distinct VSGs from an estimated 1000 VSG genes.</text>
</comment>
<evidence type="ECO:0000256" key="3">
    <source>
        <dbReference type="ARBA" id="ARBA00022475"/>
    </source>
</evidence>
<organism evidence="12">
    <name type="scientific">Trypanosoma brucei</name>
    <dbReference type="NCBI Taxonomy" id="5691"/>
    <lineage>
        <taxon>Eukaryota</taxon>
        <taxon>Discoba</taxon>
        <taxon>Euglenozoa</taxon>
        <taxon>Kinetoplastea</taxon>
        <taxon>Metakinetoplastina</taxon>
        <taxon>Trypanosomatida</taxon>
        <taxon>Trypanosomatidae</taxon>
        <taxon>Trypanosoma</taxon>
    </lineage>
</organism>
<name>A0A1J0R6B1_9TRYP</name>
<feature type="domain" description="Trypanosome variant surface glycoprotein B-type N-terminal" evidence="11">
    <location>
        <begin position="10"/>
        <end position="367"/>
    </location>
</feature>
<evidence type="ECO:0000256" key="1">
    <source>
        <dbReference type="ARBA" id="ARBA00002523"/>
    </source>
</evidence>
<reference evidence="12" key="1">
    <citation type="submission" date="2016-08" db="EMBL/GenBank/DDBJ databases">
        <title>VSG repertoire of Trypanosoma brucei EATRO 1125.</title>
        <authorList>
            <person name="Cross G.A."/>
        </authorList>
    </citation>
    <scope>NUCLEOTIDE SEQUENCE</scope>
    <source>
        <strain evidence="12">EATRO 1125</strain>
    </source>
</reference>
<evidence type="ECO:0000256" key="4">
    <source>
        <dbReference type="ARBA" id="ARBA00022622"/>
    </source>
</evidence>
<protein>
    <submittedName>
        <fullName evidence="12">Variant surface glycoprotein 1125.1134</fullName>
    </submittedName>
</protein>
<keyword evidence="7" id="KW-0325">Glycoprotein</keyword>
<dbReference type="VEuPathDB" id="TriTrypDB:Tb427_000076700"/>